<name>A0A2H3IT92_WOLCO</name>
<evidence type="ECO:0000256" key="5">
    <source>
        <dbReference type="ARBA" id="ARBA00022691"/>
    </source>
</evidence>
<comment type="subcellular location">
    <subcellularLocation>
        <location evidence="1">Chromosome</location>
    </subcellularLocation>
</comment>
<dbReference type="Pfam" id="PF00856">
    <property type="entry name" value="SET"/>
    <property type="match status" value="1"/>
</dbReference>
<evidence type="ECO:0000256" key="2">
    <source>
        <dbReference type="ARBA" id="ARBA00022454"/>
    </source>
</evidence>
<dbReference type="AlphaFoldDB" id="A0A2H3IT92"/>
<feature type="domain" description="Pre-SET" evidence="10">
    <location>
        <begin position="136"/>
        <end position="207"/>
    </location>
</feature>
<dbReference type="OrthoDB" id="308383at2759"/>
<feature type="domain" description="SET" evidence="9">
    <location>
        <begin position="210"/>
        <end position="337"/>
    </location>
</feature>
<keyword evidence="3" id="KW-0489">Methyltransferase</keyword>
<dbReference type="OMA" id="HMSGSPK"/>
<dbReference type="EMBL" id="KB467831">
    <property type="protein sequence ID" value="PCH33200.1"/>
    <property type="molecule type" value="Genomic_DNA"/>
</dbReference>
<keyword evidence="6" id="KW-0479">Metal-binding</keyword>
<dbReference type="PROSITE" id="PS50868">
    <property type="entry name" value="POST_SET"/>
    <property type="match status" value="1"/>
</dbReference>
<accession>A0A2H3IT92</accession>
<dbReference type="GO" id="GO:0005634">
    <property type="term" value="C:nucleus"/>
    <property type="evidence" value="ECO:0007669"/>
    <property type="project" value="InterPro"/>
</dbReference>
<dbReference type="PANTHER" id="PTHR46223">
    <property type="entry name" value="HISTONE-LYSINE N-METHYLTRANSFERASE SUV39H"/>
    <property type="match status" value="1"/>
</dbReference>
<keyword evidence="13" id="KW-1185">Reference proteome</keyword>
<dbReference type="InterPro" id="IPR046341">
    <property type="entry name" value="SET_dom_sf"/>
</dbReference>
<evidence type="ECO:0000256" key="7">
    <source>
        <dbReference type="ARBA" id="ARBA00022833"/>
    </source>
</evidence>
<evidence type="ECO:0000256" key="4">
    <source>
        <dbReference type="ARBA" id="ARBA00022679"/>
    </source>
</evidence>
<dbReference type="STRING" id="742152.A0A2H3IT92"/>
<dbReference type="Gene3D" id="2.170.270.10">
    <property type="entry name" value="SET domain"/>
    <property type="match status" value="1"/>
</dbReference>
<feature type="region of interest" description="Disordered" evidence="8">
    <location>
        <begin position="1"/>
        <end position="68"/>
    </location>
</feature>
<evidence type="ECO:0000256" key="8">
    <source>
        <dbReference type="SAM" id="MobiDB-lite"/>
    </source>
</evidence>
<dbReference type="InterPro" id="IPR001214">
    <property type="entry name" value="SET_dom"/>
</dbReference>
<dbReference type="SMART" id="SM00317">
    <property type="entry name" value="SET"/>
    <property type="match status" value="1"/>
</dbReference>
<feature type="domain" description="Post-SET" evidence="11">
    <location>
        <begin position="358"/>
        <end position="374"/>
    </location>
</feature>
<evidence type="ECO:0000259" key="10">
    <source>
        <dbReference type="PROSITE" id="PS50867"/>
    </source>
</evidence>
<gene>
    <name evidence="12" type="ORF">WOLCODRAFT_21838</name>
</gene>
<dbReference type="InterPro" id="IPR003616">
    <property type="entry name" value="Post-SET_dom"/>
</dbReference>
<evidence type="ECO:0000256" key="1">
    <source>
        <dbReference type="ARBA" id="ARBA00004286"/>
    </source>
</evidence>
<keyword evidence="5" id="KW-0949">S-adenosyl-L-methionine</keyword>
<proteinExistence type="predicted"/>
<dbReference type="Proteomes" id="UP000218811">
    <property type="component" value="Unassembled WGS sequence"/>
</dbReference>
<evidence type="ECO:0000259" key="11">
    <source>
        <dbReference type="PROSITE" id="PS50868"/>
    </source>
</evidence>
<dbReference type="GO" id="GO:0032259">
    <property type="term" value="P:methylation"/>
    <property type="evidence" value="ECO:0007669"/>
    <property type="project" value="UniProtKB-KW"/>
</dbReference>
<dbReference type="SMART" id="SM00468">
    <property type="entry name" value="PreSET"/>
    <property type="match status" value="1"/>
</dbReference>
<dbReference type="PROSITE" id="PS50867">
    <property type="entry name" value="PRE_SET"/>
    <property type="match status" value="1"/>
</dbReference>
<sequence length="375" mass="41670">MLPSNALQNARHRRPQRVISSSDSDSRLSPPVRTRTTSGDVARTERPIRPLPRRSRPESWHTSSTLSGSSITRRAKLQSLWRHEASRVGALASVTFVNDVNSDEVPPGLDNFKYCERHYVRAQGIPGTADMSGALVACECDTSCDDAEQCGCQRPSELVDDHNAREFAYTDQGLFRFNVPQGVAVIECNRNCLCDVYTCPNRVAQRPRNVPIEIFRTQDCGWGARAAVSLVKGKVLGLYTGELITREDAAKRTGDAKSYIFDLDMHEMEGEEADQPKYSVDASSCGNWTRFVNHSCEPNVKVYPVVWDTVPEQCQPYLAFVTTQDIPERTELTIDYEPQASAVDRRDKGKGKSRIPPGARPCVCGAGGCRGWVRV</sequence>
<evidence type="ECO:0000259" key="9">
    <source>
        <dbReference type="PROSITE" id="PS50280"/>
    </source>
</evidence>
<reference evidence="12 13" key="1">
    <citation type="journal article" date="2012" name="Science">
        <title>The Paleozoic origin of enzymatic lignin decomposition reconstructed from 31 fungal genomes.</title>
        <authorList>
            <person name="Floudas D."/>
            <person name="Binder M."/>
            <person name="Riley R."/>
            <person name="Barry K."/>
            <person name="Blanchette R.A."/>
            <person name="Henrissat B."/>
            <person name="Martinez A.T."/>
            <person name="Otillar R."/>
            <person name="Spatafora J.W."/>
            <person name="Yadav J.S."/>
            <person name="Aerts A."/>
            <person name="Benoit I."/>
            <person name="Boyd A."/>
            <person name="Carlson A."/>
            <person name="Copeland A."/>
            <person name="Coutinho P.M."/>
            <person name="de Vries R.P."/>
            <person name="Ferreira P."/>
            <person name="Findley K."/>
            <person name="Foster B."/>
            <person name="Gaskell J."/>
            <person name="Glotzer D."/>
            <person name="Gorecki P."/>
            <person name="Heitman J."/>
            <person name="Hesse C."/>
            <person name="Hori C."/>
            <person name="Igarashi K."/>
            <person name="Jurgens J.A."/>
            <person name="Kallen N."/>
            <person name="Kersten P."/>
            <person name="Kohler A."/>
            <person name="Kuees U."/>
            <person name="Kumar T.K.A."/>
            <person name="Kuo A."/>
            <person name="LaButti K."/>
            <person name="Larrondo L.F."/>
            <person name="Lindquist E."/>
            <person name="Ling A."/>
            <person name="Lombard V."/>
            <person name="Lucas S."/>
            <person name="Lundell T."/>
            <person name="Martin R."/>
            <person name="McLaughlin D.J."/>
            <person name="Morgenstern I."/>
            <person name="Morin E."/>
            <person name="Murat C."/>
            <person name="Nagy L.G."/>
            <person name="Nolan M."/>
            <person name="Ohm R.A."/>
            <person name="Patyshakuliyeva A."/>
            <person name="Rokas A."/>
            <person name="Ruiz-Duenas F.J."/>
            <person name="Sabat G."/>
            <person name="Salamov A."/>
            <person name="Samejima M."/>
            <person name="Schmutz J."/>
            <person name="Slot J.C."/>
            <person name="St John F."/>
            <person name="Stenlid J."/>
            <person name="Sun H."/>
            <person name="Sun S."/>
            <person name="Syed K."/>
            <person name="Tsang A."/>
            <person name="Wiebenga A."/>
            <person name="Young D."/>
            <person name="Pisabarro A."/>
            <person name="Eastwood D.C."/>
            <person name="Martin F."/>
            <person name="Cullen D."/>
            <person name="Grigoriev I.V."/>
            <person name="Hibbett D.S."/>
        </authorList>
    </citation>
    <scope>NUCLEOTIDE SEQUENCE [LARGE SCALE GENOMIC DNA]</scope>
    <source>
        <strain evidence="12 13">MD-104</strain>
    </source>
</reference>
<keyword evidence="4" id="KW-0808">Transferase</keyword>
<evidence type="ECO:0000313" key="12">
    <source>
        <dbReference type="EMBL" id="PCH33200.1"/>
    </source>
</evidence>
<dbReference type="InterPro" id="IPR050973">
    <property type="entry name" value="H3K9_Histone-Lys_N-MTase"/>
</dbReference>
<dbReference type="PROSITE" id="PS50280">
    <property type="entry name" value="SET"/>
    <property type="match status" value="1"/>
</dbReference>
<evidence type="ECO:0000256" key="3">
    <source>
        <dbReference type="ARBA" id="ARBA00022603"/>
    </source>
</evidence>
<protein>
    <submittedName>
        <fullName evidence="12">SET domain-containing protein</fullName>
    </submittedName>
</protein>
<dbReference type="Pfam" id="PF05033">
    <property type="entry name" value="Pre-SET"/>
    <property type="match status" value="1"/>
</dbReference>
<keyword evidence="2" id="KW-0158">Chromosome</keyword>
<dbReference type="SUPFAM" id="SSF82199">
    <property type="entry name" value="SET domain"/>
    <property type="match status" value="1"/>
</dbReference>
<dbReference type="PANTHER" id="PTHR46223:SF3">
    <property type="entry name" value="HISTONE-LYSINE N-METHYLTRANSFERASE SET-23"/>
    <property type="match status" value="1"/>
</dbReference>
<keyword evidence="7" id="KW-0862">Zinc</keyword>
<evidence type="ECO:0000256" key="6">
    <source>
        <dbReference type="ARBA" id="ARBA00022723"/>
    </source>
</evidence>
<dbReference type="GO" id="GO:0005694">
    <property type="term" value="C:chromosome"/>
    <property type="evidence" value="ECO:0007669"/>
    <property type="project" value="UniProtKB-SubCell"/>
</dbReference>
<dbReference type="GO" id="GO:0042054">
    <property type="term" value="F:histone methyltransferase activity"/>
    <property type="evidence" value="ECO:0007669"/>
    <property type="project" value="InterPro"/>
</dbReference>
<dbReference type="InterPro" id="IPR007728">
    <property type="entry name" value="Pre-SET_dom"/>
</dbReference>
<dbReference type="GO" id="GO:0008270">
    <property type="term" value="F:zinc ion binding"/>
    <property type="evidence" value="ECO:0007669"/>
    <property type="project" value="InterPro"/>
</dbReference>
<organism evidence="12 13">
    <name type="scientific">Wolfiporia cocos (strain MD-104)</name>
    <name type="common">Brown rot fungus</name>
    <dbReference type="NCBI Taxonomy" id="742152"/>
    <lineage>
        <taxon>Eukaryota</taxon>
        <taxon>Fungi</taxon>
        <taxon>Dikarya</taxon>
        <taxon>Basidiomycota</taxon>
        <taxon>Agaricomycotina</taxon>
        <taxon>Agaricomycetes</taxon>
        <taxon>Polyporales</taxon>
        <taxon>Phaeolaceae</taxon>
        <taxon>Wolfiporia</taxon>
    </lineage>
</organism>
<evidence type="ECO:0000313" key="13">
    <source>
        <dbReference type="Proteomes" id="UP000218811"/>
    </source>
</evidence>